<reference evidence="2 3" key="1">
    <citation type="submission" date="2016-10" db="EMBL/GenBank/DDBJ databases">
        <title>Draft Genome sequence of Roseomonas sp. strain M3.</title>
        <authorList>
            <person name="Subhash Y."/>
            <person name="Lee S."/>
        </authorList>
    </citation>
    <scope>NUCLEOTIDE SEQUENCE [LARGE SCALE GENOMIC DNA]</scope>
    <source>
        <strain evidence="2 3">M3</strain>
    </source>
</reference>
<accession>A0A1V2GXB7</accession>
<dbReference type="EMBL" id="MLCO01000336">
    <property type="protein sequence ID" value="ONG45835.1"/>
    <property type="molecule type" value="Genomic_DNA"/>
</dbReference>
<dbReference type="Proteomes" id="UP000188879">
    <property type="component" value="Unassembled WGS sequence"/>
</dbReference>
<feature type="compositionally biased region" description="Low complexity" evidence="1">
    <location>
        <begin position="27"/>
        <end position="37"/>
    </location>
</feature>
<evidence type="ECO:0000256" key="1">
    <source>
        <dbReference type="SAM" id="MobiDB-lite"/>
    </source>
</evidence>
<organism evidence="2 3">
    <name type="scientific">Teichococcus deserti</name>
    <dbReference type="NCBI Taxonomy" id="1817963"/>
    <lineage>
        <taxon>Bacteria</taxon>
        <taxon>Pseudomonadati</taxon>
        <taxon>Pseudomonadota</taxon>
        <taxon>Alphaproteobacteria</taxon>
        <taxon>Acetobacterales</taxon>
        <taxon>Roseomonadaceae</taxon>
        <taxon>Roseomonas</taxon>
    </lineage>
</organism>
<evidence type="ECO:0000313" key="3">
    <source>
        <dbReference type="Proteomes" id="UP000188879"/>
    </source>
</evidence>
<sequence>MGLAFRAGVVPRQARLSSEQSGGGRPGAAARQAAPGAPELPAASGGAALRIPAGGQGAVRLLLPEPRVVTGLFVLIAALGGGATAAATLAGEANGRPGETLAEATPIRLAAGAPAARSLALAAPVALPAGPLWLLLRAGPADLVVPLATAEGGAALLEEAVLPAAAGLSARLQLLGPPPPATPGRPPAPDLLRVRLGGTALAIEGETLELTPAWPAGGGTLALEVSSAVAGVVTLQPPLLRYTPG</sequence>
<dbReference type="AlphaFoldDB" id="A0A1V2GXB7"/>
<feature type="region of interest" description="Disordered" evidence="1">
    <location>
        <begin position="14"/>
        <end position="41"/>
    </location>
</feature>
<protein>
    <submittedName>
        <fullName evidence="2">Uncharacterized protein</fullName>
    </submittedName>
</protein>
<name>A0A1V2GXB7_9PROT</name>
<gene>
    <name evidence="2" type="ORF">BKE38_26020</name>
</gene>
<keyword evidence="3" id="KW-1185">Reference proteome</keyword>
<proteinExistence type="predicted"/>
<comment type="caution">
    <text evidence="2">The sequence shown here is derived from an EMBL/GenBank/DDBJ whole genome shotgun (WGS) entry which is preliminary data.</text>
</comment>
<evidence type="ECO:0000313" key="2">
    <source>
        <dbReference type="EMBL" id="ONG45835.1"/>
    </source>
</evidence>